<dbReference type="AlphaFoldDB" id="A0A975BPI0"/>
<keyword evidence="2" id="KW-1185">Reference proteome</keyword>
<name>A0A975BPI0_9BACT</name>
<proteinExistence type="predicted"/>
<protein>
    <submittedName>
        <fullName evidence="1">Uncharacterized protein</fullName>
    </submittedName>
</protein>
<evidence type="ECO:0000313" key="1">
    <source>
        <dbReference type="EMBL" id="QTA89256.1"/>
    </source>
</evidence>
<dbReference type="Proteomes" id="UP000663722">
    <property type="component" value="Chromosome"/>
</dbReference>
<sequence>MTKDPEMEGIETKVTSPMLCWFLLTKDPEMEGIETIFLKVEVPS</sequence>
<gene>
    <name evidence="1" type="ORF">dnm_053060</name>
</gene>
<organism evidence="1 2">
    <name type="scientific">Desulfonema magnum</name>
    <dbReference type="NCBI Taxonomy" id="45655"/>
    <lineage>
        <taxon>Bacteria</taxon>
        <taxon>Pseudomonadati</taxon>
        <taxon>Thermodesulfobacteriota</taxon>
        <taxon>Desulfobacteria</taxon>
        <taxon>Desulfobacterales</taxon>
        <taxon>Desulfococcaceae</taxon>
        <taxon>Desulfonema</taxon>
    </lineage>
</organism>
<dbReference type="KEGG" id="dmm:dnm_053060"/>
<accession>A0A975BPI0</accession>
<reference evidence="1" key="1">
    <citation type="journal article" date="2021" name="Microb. Physiol.">
        <title>Proteogenomic Insights into the Physiology of Marine, Sulfate-Reducing, Filamentous Desulfonema limicola and Desulfonema magnum.</title>
        <authorList>
            <person name="Schnaars V."/>
            <person name="Wohlbrand L."/>
            <person name="Scheve S."/>
            <person name="Hinrichs C."/>
            <person name="Reinhardt R."/>
            <person name="Rabus R."/>
        </authorList>
    </citation>
    <scope>NUCLEOTIDE SEQUENCE</scope>
    <source>
        <strain evidence="1">4be13</strain>
    </source>
</reference>
<evidence type="ECO:0000313" key="2">
    <source>
        <dbReference type="Proteomes" id="UP000663722"/>
    </source>
</evidence>
<dbReference type="EMBL" id="CP061800">
    <property type="protein sequence ID" value="QTA89256.1"/>
    <property type="molecule type" value="Genomic_DNA"/>
</dbReference>